<feature type="transmembrane region" description="Helical" evidence="1">
    <location>
        <begin position="306"/>
        <end position="323"/>
    </location>
</feature>
<organism evidence="2 3">
    <name type="scientific">Fibrella aestuarina BUZ 2</name>
    <dbReference type="NCBI Taxonomy" id="1166018"/>
    <lineage>
        <taxon>Bacteria</taxon>
        <taxon>Pseudomonadati</taxon>
        <taxon>Bacteroidota</taxon>
        <taxon>Cytophagia</taxon>
        <taxon>Cytophagales</taxon>
        <taxon>Spirosomataceae</taxon>
        <taxon>Fibrella</taxon>
    </lineage>
</organism>
<feature type="transmembrane region" description="Helical" evidence="1">
    <location>
        <begin position="149"/>
        <end position="175"/>
    </location>
</feature>
<dbReference type="HOGENOM" id="CLU_648521_0_0_10"/>
<feature type="transmembrane region" description="Helical" evidence="1">
    <location>
        <begin position="187"/>
        <end position="210"/>
    </location>
</feature>
<feature type="transmembrane region" description="Helical" evidence="1">
    <location>
        <begin position="329"/>
        <end position="347"/>
    </location>
</feature>
<dbReference type="EMBL" id="HE796683">
    <property type="protein sequence ID" value="CCG99111.1"/>
    <property type="molecule type" value="Genomic_DNA"/>
</dbReference>
<evidence type="ECO:0000313" key="3">
    <source>
        <dbReference type="Proteomes" id="UP000011058"/>
    </source>
</evidence>
<dbReference type="RefSeq" id="WP_015330211.1">
    <property type="nucleotide sequence ID" value="NC_020054.1"/>
</dbReference>
<keyword evidence="1" id="KW-1133">Transmembrane helix</keyword>
<dbReference type="KEGG" id="fae:FAES_1101"/>
<evidence type="ECO:0008006" key="4">
    <source>
        <dbReference type="Google" id="ProtNLM"/>
    </source>
</evidence>
<keyword evidence="1" id="KW-0472">Membrane</keyword>
<feature type="transmembrane region" description="Helical" evidence="1">
    <location>
        <begin position="217"/>
        <end position="236"/>
    </location>
</feature>
<evidence type="ECO:0000256" key="1">
    <source>
        <dbReference type="SAM" id="Phobius"/>
    </source>
</evidence>
<dbReference type="AlphaFoldDB" id="I0K4Q8"/>
<keyword evidence="3" id="KW-1185">Reference proteome</keyword>
<feature type="transmembrane region" description="Helical" evidence="1">
    <location>
        <begin position="113"/>
        <end position="129"/>
    </location>
</feature>
<accession>I0K4Q8</accession>
<dbReference type="eggNOG" id="ENOG50306NW">
    <property type="taxonomic scope" value="Bacteria"/>
</dbReference>
<evidence type="ECO:0000313" key="2">
    <source>
        <dbReference type="EMBL" id="CCG99111.1"/>
    </source>
</evidence>
<protein>
    <recommendedName>
        <fullName evidence="4">DUF2029 domain-containing protein</fullName>
    </recommendedName>
</protein>
<reference evidence="2 3" key="1">
    <citation type="journal article" date="2012" name="J. Bacteriol.">
        <title>Genome Sequence of Fibrella aestuarina BUZ 2T, a Filamentous Marine Bacterium.</title>
        <authorList>
            <person name="Filippini M."/>
            <person name="Qi W."/>
            <person name="Blom J."/>
            <person name="Goesmann A."/>
            <person name="Smits T.H."/>
            <person name="Bagheri H.C."/>
        </authorList>
    </citation>
    <scope>NUCLEOTIDE SEQUENCE [LARGE SCALE GENOMIC DNA]</scope>
    <source>
        <strain evidence="3">BUZ 2T</strain>
    </source>
</reference>
<feature type="transmembrane region" description="Helical" evidence="1">
    <location>
        <begin position="276"/>
        <end position="294"/>
    </location>
</feature>
<feature type="transmembrane region" description="Helical" evidence="1">
    <location>
        <begin position="354"/>
        <end position="373"/>
    </location>
</feature>
<gene>
    <name evidence="2" type="ORF">FAES_1101</name>
</gene>
<dbReference type="Proteomes" id="UP000011058">
    <property type="component" value="Chromosome"/>
</dbReference>
<dbReference type="STRING" id="1166018.FAES_1101"/>
<feature type="transmembrane region" description="Helical" evidence="1">
    <location>
        <begin position="37"/>
        <end position="58"/>
    </location>
</feature>
<keyword evidence="1" id="KW-0812">Transmembrane</keyword>
<proteinExistence type="predicted"/>
<dbReference type="OrthoDB" id="919187at2"/>
<feature type="transmembrane region" description="Helical" evidence="1">
    <location>
        <begin position="393"/>
        <end position="411"/>
    </location>
</feature>
<feature type="transmembrane region" description="Helical" evidence="1">
    <location>
        <begin position="89"/>
        <end position="107"/>
    </location>
</feature>
<sequence>MFILYAKLVASLLLAAILFLVLWQRQRIESELARPNVPWLPVFWLVLRLVPFLFIYVIQDFHPQSDVRGYYYPIAQAAAYGKVLYRDVICPYSPLFGYWLSPFVWIWQDPKGIVLAMTLFELLAVWLTYREPLSPEKRPARLFRCLVYYLLPVSFVFCVTSGQEDVVLWIFALLAGKALANNQSFRAGLWFALGLLSTKALFVLMGVPLFFMARKKWPFIGACVALGLPVALFYYWKAELLFIQQPLEEGAYLKAPNLRSVLAPFIGEAINRFQRIESYLGLLTTVGLTGYVLYRRHQLGQLQSNVRTTVALFYILIFSWTTVVQHNAISNYAYLTMLPMLFVMVDLTNRRAMAALLAFNVLAAVHSSFWWRIGQPFFYSFRQIDRPTYLLDYGIELLLVSGFALFAIQAVKQLLIGQNTQSAVQRPVPEH</sequence>
<name>I0K4Q8_9BACT</name>